<dbReference type="Gene3D" id="3.40.50.150">
    <property type="entry name" value="Vaccinia Virus protein VP39"/>
    <property type="match status" value="1"/>
</dbReference>
<comment type="caution">
    <text evidence="1">The sequence shown here is derived from an EMBL/GenBank/DDBJ whole genome shotgun (WGS) entry which is preliminary data.</text>
</comment>
<keyword evidence="2" id="KW-1185">Reference proteome</keyword>
<dbReference type="InterPro" id="IPR029063">
    <property type="entry name" value="SAM-dependent_MTases_sf"/>
</dbReference>
<dbReference type="CDD" id="cd02440">
    <property type="entry name" value="AdoMet_MTases"/>
    <property type="match status" value="1"/>
</dbReference>
<dbReference type="Proteomes" id="UP001642464">
    <property type="component" value="Unassembled WGS sequence"/>
</dbReference>
<dbReference type="EMBL" id="CAXAMM010001083">
    <property type="protein sequence ID" value="CAK8990258.1"/>
    <property type="molecule type" value="Genomic_DNA"/>
</dbReference>
<gene>
    <name evidence="1" type="ORF">SCF082_LOCUS2159</name>
</gene>
<proteinExistence type="predicted"/>
<accession>A0ABP0HKF7</accession>
<reference evidence="1 2" key="1">
    <citation type="submission" date="2024-02" db="EMBL/GenBank/DDBJ databases">
        <authorList>
            <person name="Chen Y."/>
            <person name="Shah S."/>
            <person name="Dougan E. K."/>
            <person name="Thang M."/>
            <person name="Chan C."/>
        </authorList>
    </citation>
    <scope>NUCLEOTIDE SEQUENCE [LARGE SCALE GENOMIC DNA]</scope>
</reference>
<evidence type="ECO:0008006" key="3">
    <source>
        <dbReference type="Google" id="ProtNLM"/>
    </source>
</evidence>
<protein>
    <recommendedName>
        <fullName evidence="3">Calmodulin-lysine N-methyltransferase</fullName>
    </recommendedName>
</protein>
<dbReference type="Pfam" id="PF10294">
    <property type="entry name" value="Methyltransf_16"/>
    <property type="match status" value="1"/>
</dbReference>
<evidence type="ECO:0000313" key="1">
    <source>
        <dbReference type="EMBL" id="CAK8990258.1"/>
    </source>
</evidence>
<dbReference type="PANTHER" id="PTHR14614">
    <property type="entry name" value="HEPATOCELLULAR CARCINOMA-ASSOCIATED ANTIGEN"/>
    <property type="match status" value="1"/>
</dbReference>
<sequence length="299" mass="32732">MAGTEIRTDEGVVIFEGSPHKAKVLYGNLLWTGALALSKFFATSSAAPPVKGRSCLELGAGTGVVGLTLGSMGAEPVFITDNEPELLLLMKKNIEANNLSDRVQTFCLDWADGKSFMQQLPDLVVAADVLYEGDGSMFCHALAKHLRIGAEAYVANHHNPDKCEALPDPFGEGSRRQVLFDFSDSLPSQAKKSQCEISDWKKLCSVLETLQKATLGFLRTATRLGLRVERLEDSKGFAIGSLRTNTRRSAFQEEAFHPLNGNADAICTMVRGAKFHQPDLSPMEHIQIFRLSRPISHNL</sequence>
<dbReference type="SUPFAM" id="SSF53335">
    <property type="entry name" value="S-adenosyl-L-methionine-dependent methyltransferases"/>
    <property type="match status" value="1"/>
</dbReference>
<evidence type="ECO:0000313" key="2">
    <source>
        <dbReference type="Proteomes" id="UP001642464"/>
    </source>
</evidence>
<organism evidence="1 2">
    <name type="scientific">Durusdinium trenchii</name>
    <dbReference type="NCBI Taxonomy" id="1381693"/>
    <lineage>
        <taxon>Eukaryota</taxon>
        <taxon>Sar</taxon>
        <taxon>Alveolata</taxon>
        <taxon>Dinophyceae</taxon>
        <taxon>Suessiales</taxon>
        <taxon>Symbiodiniaceae</taxon>
        <taxon>Durusdinium</taxon>
    </lineage>
</organism>
<name>A0ABP0HKF7_9DINO</name>
<dbReference type="InterPro" id="IPR019410">
    <property type="entry name" value="Methyltransf_16"/>
</dbReference>